<dbReference type="RefSeq" id="XP_032828066.1">
    <property type="nucleotide sequence ID" value="XM_032972175.1"/>
</dbReference>
<dbReference type="PANTHER" id="PTHR23248:SF9">
    <property type="entry name" value="PHOSPHOLIPID SCRAMBLASE"/>
    <property type="match status" value="1"/>
</dbReference>
<dbReference type="KEGG" id="pmrn:116952628"/>
<evidence type="ECO:0000256" key="3">
    <source>
        <dbReference type="SAM" id="MobiDB-lite"/>
    </source>
</evidence>
<organism evidence="4 5">
    <name type="scientific">Petromyzon marinus</name>
    <name type="common">Sea lamprey</name>
    <dbReference type="NCBI Taxonomy" id="7757"/>
    <lineage>
        <taxon>Eukaryota</taxon>
        <taxon>Metazoa</taxon>
        <taxon>Chordata</taxon>
        <taxon>Craniata</taxon>
        <taxon>Vertebrata</taxon>
        <taxon>Cyclostomata</taxon>
        <taxon>Hyperoartia</taxon>
        <taxon>Petromyzontiformes</taxon>
        <taxon>Petromyzontidae</taxon>
        <taxon>Petromyzon</taxon>
    </lineage>
</organism>
<gene>
    <name evidence="5" type="primary">LOC116952628</name>
</gene>
<dbReference type="Proteomes" id="UP001318040">
    <property type="component" value="Chromosome 47"/>
</dbReference>
<protein>
    <recommendedName>
        <fullName evidence="2">Phospholipid scramblase</fullName>
    </recommendedName>
</protein>
<comment type="function">
    <text evidence="2">May mediate accelerated ATP-independent bidirectional transbilayer migration of phospholipids upon binding calcium ions that results in a loss of phospholipid asymmetry in the plasma membrane.</text>
</comment>
<comment type="similarity">
    <text evidence="1 2">Belongs to the phospholipid scramblase family.</text>
</comment>
<dbReference type="InterPro" id="IPR005552">
    <property type="entry name" value="Scramblase"/>
</dbReference>
<keyword evidence="2" id="KW-0106">Calcium</keyword>
<evidence type="ECO:0000256" key="1">
    <source>
        <dbReference type="ARBA" id="ARBA00005350"/>
    </source>
</evidence>
<comment type="cofactor">
    <cofactor evidence="2">
        <name>Ca(2+)</name>
        <dbReference type="ChEBI" id="CHEBI:29108"/>
    </cofactor>
</comment>
<evidence type="ECO:0000313" key="4">
    <source>
        <dbReference type="Proteomes" id="UP001318040"/>
    </source>
</evidence>
<dbReference type="GO" id="GO:0017128">
    <property type="term" value="F:phospholipid scramblase activity"/>
    <property type="evidence" value="ECO:0007669"/>
    <property type="project" value="InterPro"/>
</dbReference>
<dbReference type="GO" id="GO:0005886">
    <property type="term" value="C:plasma membrane"/>
    <property type="evidence" value="ECO:0007669"/>
    <property type="project" value="TreeGrafter"/>
</dbReference>
<keyword evidence="4" id="KW-1185">Reference proteome</keyword>
<keyword evidence="2" id="KW-0564">Palmitate</keyword>
<dbReference type="PANTHER" id="PTHR23248">
    <property type="entry name" value="PHOSPHOLIPID SCRAMBLASE-RELATED"/>
    <property type="match status" value="1"/>
</dbReference>
<keyword evidence="2" id="KW-0449">Lipoprotein</keyword>
<proteinExistence type="inferred from homology"/>
<sequence length="208" mass="22715">MGQRVFFVTKRPYPALAPMPSRAQGAACSWEATMTDGGSREVMRVVRRFRCGCHRCSCNVDDLEVHSPPGSIIGYLRQKVTETEPTFAVTDLSNKAHLWLRGPSCAVYCTVNNAVSYQILSKDERNQVGAVVKQWMKEAAAEGAGGGGSSKGGKTFIQFPMDLAPKLKATLLASCFLIDHVYTKGQRRGGDGIDAARPPETRSLCSWR</sequence>
<feature type="region of interest" description="Disordered" evidence="3">
    <location>
        <begin position="188"/>
        <end position="208"/>
    </location>
</feature>
<dbReference type="Pfam" id="PF03803">
    <property type="entry name" value="Scramblase"/>
    <property type="match status" value="1"/>
</dbReference>
<evidence type="ECO:0000313" key="5">
    <source>
        <dbReference type="RefSeq" id="XP_032828066.1"/>
    </source>
</evidence>
<evidence type="ECO:0000256" key="2">
    <source>
        <dbReference type="RuleBase" id="RU363116"/>
    </source>
</evidence>
<dbReference type="AlphaFoldDB" id="A0AAJ7XB95"/>
<name>A0AAJ7XB95_PETMA</name>
<reference evidence="5" key="1">
    <citation type="submission" date="2025-08" db="UniProtKB">
        <authorList>
            <consortium name="RefSeq"/>
        </authorList>
    </citation>
    <scope>IDENTIFICATION</scope>
    <source>
        <tissue evidence="5">Sperm</tissue>
    </source>
</reference>
<accession>A0AAJ7XB95</accession>